<evidence type="ECO:0000256" key="1">
    <source>
        <dbReference type="SAM" id="Phobius"/>
    </source>
</evidence>
<feature type="transmembrane region" description="Helical" evidence="1">
    <location>
        <begin position="7"/>
        <end position="28"/>
    </location>
</feature>
<dbReference type="Proteomes" id="UP000199306">
    <property type="component" value="Unassembled WGS sequence"/>
</dbReference>
<name>A0A1I5P9Q0_9BACT</name>
<keyword evidence="1" id="KW-0472">Membrane</keyword>
<feature type="transmembrane region" description="Helical" evidence="1">
    <location>
        <begin position="48"/>
        <end position="68"/>
    </location>
</feature>
<organism evidence="2 3">
    <name type="scientific">Pseudarcicella hirudinis</name>
    <dbReference type="NCBI Taxonomy" id="1079859"/>
    <lineage>
        <taxon>Bacteria</taxon>
        <taxon>Pseudomonadati</taxon>
        <taxon>Bacteroidota</taxon>
        <taxon>Cytophagia</taxon>
        <taxon>Cytophagales</taxon>
        <taxon>Flectobacillaceae</taxon>
        <taxon>Pseudarcicella</taxon>
    </lineage>
</organism>
<dbReference type="OrthoDB" id="1524790at2"/>
<protein>
    <submittedName>
        <fullName evidence="2">Uncharacterized protein</fullName>
    </submittedName>
</protein>
<evidence type="ECO:0000313" key="2">
    <source>
        <dbReference type="EMBL" id="SFP30765.1"/>
    </source>
</evidence>
<dbReference type="EMBL" id="FOXH01000002">
    <property type="protein sequence ID" value="SFP30765.1"/>
    <property type="molecule type" value="Genomic_DNA"/>
</dbReference>
<keyword evidence="3" id="KW-1185">Reference proteome</keyword>
<dbReference type="AlphaFoldDB" id="A0A1I5P9Q0"/>
<feature type="transmembrane region" description="Helical" evidence="1">
    <location>
        <begin position="89"/>
        <end position="107"/>
    </location>
</feature>
<keyword evidence="1" id="KW-0812">Transmembrane</keyword>
<dbReference type="RefSeq" id="WP_092013043.1">
    <property type="nucleotide sequence ID" value="NZ_FOXH01000002.1"/>
</dbReference>
<reference evidence="2 3" key="1">
    <citation type="submission" date="2016-10" db="EMBL/GenBank/DDBJ databases">
        <authorList>
            <person name="de Groot N.N."/>
        </authorList>
    </citation>
    <scope>NUCLEOTIDE SEQUENCE [LARGE SCALE GENOMIC DNA]</scope>
    <source>
        <strain evidence="3">E92,LMG 26720,CCM 7988</strain>
    </source>
</reference>
<evidence type="ECO:0000313" key="3">
    <source>
        <dbReference type="Proteomes" id="UP000199306"/>
    </source>
</evidence>
<sequence length="120" mass="13960">MLKLVMFIGLFVISEMLIAFLFAITAQLFYKRIGFDFRSIIKGVIERLFLLIALVNGYAHALTFFSALKLATRLKHEEKAENVDKYNDYYLIGNLVSVIFAIIYVYIWQNSDNMVYLISK</sequence>
<gene>
    <name evidence="2" type="ORF">SAMN04515674_102356</name>
</gene>
<proteinExistence type="predicted"/>
<accession>A0A1I5P9Q0</accession>
<dbReference type="STRING" id="1079859.SAMN04515674_102356"/>
<keyword evidence="1" id="KW-1133">Transmembrane helix</keyword>